<dbReference type="AlphaFoldDB" id="F6FGA7"/>
<accession>F6FGA7</accession>
<name>F6FGA7_MYCHI</name>
<dbReference type="KEGG" id="mhf:MHF_0198"/>
<organism evidence="1 2">
    <name type="scientific">Mycoplasma haemofelis (strain Ohio2)</name>
    <dbReference type="NCBI Taxonomy" id="859194"/>
    <lineage>
        <taxon>Bacteria</taxon>
        <taxon>Bacillati</taxon>
        <taxon>Mycoplasmatota</taxon>
        <taxon>Mollicutes</taxon>
        <taxon>Mycoplasmataceae</taxon>
        <taxon>Mycoplasma</taxon>
    </lineage>
</organism>
<proteinExistence type="predicted"/>
<gene>
    <name evidence="1" type="ordered locus">MHF_0198</name>
</gene>
<reference evidence="1 2" key="1">
    <citation type="journal article" date="2011" name="J. Bacteriol.">
        <title>Complete genome sequences of two hemotropic Mycoplasmas, Mycoplasma haemofelis strain Ohio2 and Mycoplasma suis strain Illinois.</title>
        <authorList>
            <person name="Messick J.B."/>
            <person name="Santos A.P."/>
            <person name="Guimaraes A.M."/>
        </authorList>
    </citation>
    <scope>NUCLEOTIDE SEQUENCE [LARGE SCALE GENOMIC DNA]</scope>
    <source>
        <strain evidence="1 2">Ohio2</strain>
    </source>
</reference>
<protein>
    <submittedName>
        <fullName evidence="1">Uncharacterized protein</fullName>
    </submittedName>
</protein>
<dbReference type="STRING" id="859194.MHF_0198"/>
<dbReference type="EMBL" id="CP002808">
    <property type="protein sequence ID" value="AEG72497.1"/>
    <property type="molecule type" value="Genomic_DNA"/>
</dbReference>
<evidence type="ECO:0000313" key="2">
    <source>
        <dbReference type="Proteomes" id="UP000007952"/>
    </source>
</evidence>
<reference key="2">
    <citation type="submission" date="2011-05" db="EMBL/GenBank/DDBJ databases">
        <title>The Genome of Mycoplasma haemofelis Strain Ohio2, a pathogenic hemoplasma of the cat.</title>
        <authorList>
            <person name="Santos A.P."/>
            <person name="Guimaraes A.M.S."/>
            <person name="SanMiguel P.J."/>
            <person name="Martin S.W."/>
            <person name="Messick J.B."/>
        </authorList>
    </citation>
    <scope>NUCLEOTIDE SEQUENCE</scope>
    <source>
        <strain>Ohio2</strain>
    </source>
</reference>
<evidence type="ECO:0000313" key="1">
    <source>
        <dbReference type="EMBL" id="AEG72497.1"/>
    </source>
</evidence>
<dbReference type="HOGENOM" id="CLU_3330402_0_0_14"/>
<dbReference type="Proteomes" id="UP000007952">
    <property type="component" value="Chromosome"/>
</dbReference>
<sequence>MSKLAERLPGEESKNVVVEVEKLSDGSYTFKTATITDQ</sequence>